<dbReference type="EMBL" id="AP021927">
    <property type="protein sequence ID" value="BBQ32433.1"/>
    <property type="molecule type" value="Genomic_DNA"/>
</dbReference>
<reference evidence="13" key="3">
    <citation type="submission" date="2020-12" db="EMBL/GenBank/DDBJ databases">
        <title>GES Beta-lactamases isolated from hospital effluents in Brazil.</title>
        <authorList>
            <person name="Conte D."/>
            <person name="Mesa D."/>
            <person name="Palmeiro J.K."/>
            <person name="Dalla-Costa L.M."/>
        </authorList>
    </citation>
    <scope>NUCLEOTIDE SEQUENCE [LARGE SCALE GENOMIC DNA]</scope>
    <source>
        <strain evidence="13">Aero21</strain>
    </source>
</reference>
<reference evidence="15" key="6">
    <citation type="submission" date="2023-03" db="EMBL/GenBank/DDBJ databases">
        <title>Aeromonas caviae strain AC1520.</title>
        <authorList>
            <person name="Xie T."/>
            <person name="Zhang Q."/>
            <person name="Deng J."/>
            <person name="Li X."/>
        </authorList>
    </citation>
    <scope>NUCLEOTIDE SEQUENCE</scope>
    <source>
        <strain evidence="15">AC1520</strain>
    </source>
</reference>
<dbReference type="HAMAP" id="MF_02200">
    <property type="entry name" value="NapD"/>
    <property type="match status" value="1"/>
</dbReference>
<dbReference type="GeneID" id="48823126"/>
<comment type="subcellular location">
    <subcellularLocation>
        <location evidence="1 4">Cytoplasm</location>
    </subcellularLocation>
</comment>
<evidence type="ECO:0000313" key="14">
    <source>
        <dbReference type="EMBL" id="UZC88277.1"/>
    </source>
</evidence>
<evidence type="ECO:0000313" key="6">
    <source>
        <dbReference type="EMBL" id="BBQ32433.1"/>
    </source>
</evidence>
<keyword evidence="17" id="KW-1185">Reference proteome</keyword>
<reference evidence="12 17" key="9">
    <citation type="submission" date="2023-12" db="EMBL/GenBank/DDBJ databases">
        <title>Characterization of antibiotic resistance in Aeromonas spp. in hospital effluent.</title>
        <authorList>
            <person name="Negoseki B.R.S."/>
            <person name="Krul D."/>
            <person name="Siqueira A.C."/>
            <person name="Almeida M."/>
            <person name="Mesa D."/>
            <person name="Conte D."/>
            <person name="Dalla-Costa L.M."/>
        </authorList>
    </citation>
    <scope>NUCLEOTIDE SEQUENCE [LARGE SCALE GENOMIC DNA]</scope>
    <source>
        <strain evidence="12 17">36v</strain>
    </source>
</reference>
<dbReference type="EMBL" id="BPNN01000026">
    <property type="protein sequence ID" value="GJA63482.1"/>
    <property type="molecule type" value="Genomic_DNA"/>
</dbReference>
<dbReference type="PANTHER" id="PTHR38603:SF1">
    <property type="entry name" value="CHAPERONE NAPD"/>
    <property type="match status" value="1"/>
</dbReference>
<dbReference type="EMBL" id="CP065937">
    <property type="protein sequence ID" value="QQA59534.1"/>
    <property type="molecule type" value="Genomic_DNA"/>
</dbReference>
<reference evidence="7" key="4">
    <citation type="submission" date="2021-07" db="EMBL/GenBank/DDBJ databases">
        <title>Draft genome sequence of carbapenem-resistant Aeromonas spp. in Japan.</title>
        <authorList>
            <person name="Maehana S."/>
            <person name="Suzuki M."/>
            <person name="Kitasato H."/>
        </authorList>
    </citation>
    <scope>NUCLEOTIDE SEQUENCE</scope>
    <source>
        <strain evidence="7">KAM348</strain>
        <strain evidence="8">KAM351</strain>
    </source>
</reference>
<dbReference type="PANTHER" id="PTHR38603">
    <property type="entry name" value="CHAPERONE NAPD"/>
    <property type="match status" value="1"/>
</dbReference>
<dbReference type="Proteomes" id="UP001160758">
    <property type="component" value="Unassembled WGS sequence"/>
</dbReference>
<dbReference type="GO" id="GO:0005737">
    <property type="term" value="C:cytoplasm"/>
    <property type="evidence" value="ECO:0007669"/>
    <property type="project" value="UniProtKB-SubCell"/>
</dbReference>
<evidence type="ECO:0000256" key="2">
    <source>
        <dbReference type="ARBA" id="ARBA00022490"/>
    </source>
</evidence>
<evidence type="ECO:0000256" key="4">
    <source>
        <dbReference type="HAMAP-Rule" id="MF_02200"/>
    </source>
</evidence>
<evidence type="ECO:0000313" key="12">
    <source>
        <dbReference type="EMBL" id="MEA9436175.1"/>
    </source>
</evidence>
<comment type="function">
    <text evidence="4">Chaperone for NapA, the catalytic subunit of the periplasmic nitrate reductase. It binds directly and specifically to the twin-arginine signal peptide of NapA, preventing premature interaction with the Tat translocase and premature export.</text>
</comment>
<reference evidence="5" key="1">
    <citation type="journal article" date="2019" name="J Environ">
        <title>Genetic characterization and potential molecular dissemination mechanism of tet (31) gene in Aeromonas caviae from an oxytetracycline wastewater treatment system.</title>
        <authorList>
            <person name="Shi Y."/>
            <person name="Tian Z."/>
            <person name="Leclercq S.O."/>
            <person name="Zhang H."/>
            <person name="Yang M."/>
            <person name="Zhang Y."/>
        </authorList>
    </citation>
    <scope>NUCLEOTIDE SEQUENCE</scope>
    <source>
        <strain evidence="5">T25-39</strain>
    </source>
</reference>
<evidence type="ECO:0000313" key="10">
    <source>
        <dbReference type="EMBL" id="MDH1897475.1"/>
    </source>
</evidence>
<reference evidence="14" key="7">
    <citation type="submission" date="2023-04" db="EMBL/GenBank/DDBJ databases">
        <title>Whole Genome Sequence of Multi-drug resistant Aeromonas caviae as a gut pathogen in newborn.</title>
        <authorList>
            <person name="Jadhav S.V."/>
            <person name="Saroj S.D."/>
            <person name="Saha U.B."/>
            <person name="Sen S."/>
            <person name="Kher A."/>
        </authorList>
    </citation>
    <scope>NUCLEOTIDE SEQUENCE</scope>
    <source>
        <strain evidence="14">SVJ23</strain>
    </source>
</reference>
<dbReference type="Proteomes" id="UP001163285">
    <property type="component" value="Chromosome"/>
</dbReference>
<dbReference type="EMBL" id="CP110176">
    <property type="protein sequence ID" value="UZC88277.1"/>
    <property type="molecule type" value="Genomic_DNA"/>
</dbReference>
<proteinExistence type="inferred from homology"/>
<reference evidence="11" key="8">
    <citation type="submission" date="2023-11" db="EMBL/GenBank/DDBJ databases">
        <title>WGS of Aeromonas in Northern Israel.</title>
        <authorList>
            <person name="Hershko Y."/>
        </authorList>
    </citation>
    <scope>NUCLEOTIDE SEQUENCE</scope>
    <source>
        <strain evidence="11">77416</strain>
    </source>
</reference>
<dbReference type="Pfam" id="PF03927">
    <property type="entry name" value="NapD"/>
    <property type="match status" value="1"/>
</dbReference>
<dbReference type="GO" id="GO:0051224">
    <property type="term" value="P:negative regulation of protein transport"/>
    <property type="evidence" value="ECO:0007669"/>
    <property type="project" value="UniProtKB-UniRule"/>
</dbReference>
<evidence type="ECO:0000313" key="17">
    <source>
        <dbReference type="Proteomes" id="UP001304847"/>
    </source>
</evidence>
<dbReference type="EMBL" id="BPNL01000028">
    <property type="protein sequence ID" value="GJA55157.1"/>
    <property type="molecule type" value="Genomic_DNA"/>
</dbReference>
<reference evidence="6 16" key="2">
    <citation type="submission" date="2019-12" db="EMBL/GenBank/DDBJ databases">
        <title>complete genome sequences of Aeromonas caviae str. WP2-W18-ESBL-01 isolated from wastewater treatment plant effluent.</title>
        <authorList>
            <person name="Sekizuka T."/>
            <person name="Itokawa K."/>
            <person name="Yatsu K."/>
            <person name="Inamine Y."/>
            <person name="Kuroda M."/>
        </authorList>
    </citation>
    <scope>NUCLEOTIDE SEQUENCE [LARGE SCALE GENOMIC DNA]</scope>
    <source>
        <strain evidence="6 16">WP2-W18-ESBL-01</strain>
    </source>
</reference>
<protein>
    <recommendedName>
        <fullName evidence="4">Chaperone NapD</fullName>
    </recommendedName>
    <alternativeName>
        <fullName evidence="4">NapA signal peptide-binding chaperone NapD</fullName>
    </alternativeName>
</protein>
<dbReference type="RefSeq" id="WP_010674154.1">
    <property type="nucleotide sequence ID" value="NZ_AP019195.1"/>
</dbReference>
<evidence type="ECO:0000313" key="11">
    <source>
        <dbReference type="EMBL" id="MDX7719650.1"/>
    </source>
</evidence>
<evidence type="ECO:0000313" key="13">
    <source>
        <dbReference type="EMBL" id="QQA59534.1"/>
    </source>
</evidence>
<dbReference type="Proteomes" id="UP000886934">
    <property type="component" value="Unassembled WGS sequence"/>
</dbReference>
<dbReference type="Proteomes" id="UP001218423">
    <property type="component" value="Chromosome"/>
</dbReference>
<evidence type="ECO:0000313" key="9">
    <source>
        <dbReference type="EMBL" id="MDH1505140.1"/>
    </source>
</evidence>
<dbReference type="Gene3D" id="3.30.70.920">
    <property type="match status" value="1"/>
</dbReference>
<keyword evidence="3 4" id="KW-0143">Chaperone</keyword>
<dbReference type="Proteomes" id="UP000266778">
    <property type="component" value="Chromosome"/>
</dbReference>
<accession>A0A2X4NL08</accession>
<evidence type="ECO:0000313" key="15">
    <source>
        <dbReference type="EMBL" id="WFF99222.1"/>
    </source>
</evidence>
<dbReference type="EMBL" id="CP025706">
    <property type="protein sequence ID" value="AXB07225.2"/>
    <property type="molecule type" value="Genomic_DNA"/>
</dbReference>
<keyword evidence="2 4" id="KW-0963">Cytoplasm</keyword>
<comment type="subunit">
    <text evidence="4">Interacts with the cytoplasmic NapA precursor.</text>
</comment>
<name>A0A2X4NL08_AERCA</name>
<dbReference type="EMBL" id="JAOCIZ010000027">
    <property type="protein sequence ID" value="MDH1505140.1"/>
    <property type="molecule type" value="Genomic_DNA"/>
</dbReference>
<evidence type="ECO:0000256" key="3">
    <source>
        <dbReference type="ARBA" id="ARBA00023186"/>
    </source>
</evidence>
<dbReference type="EMBL" id="CP120942">
    <property type="protein sequence ID" value="WFF99222.1"/>
    <property type="molecule type" value="Genomic_DNA"/>
</dbReference>
<dbReference type="EMBL" id="JAYGOJ010000043">
    <property type="protein sequence ID" value="MEA9436175.1"/>
    <property type="molecule type" value="Genomic_DNA"/>
</dbReference>
<evidence type="ECO:0000313" key="16">
    <source>
        <dbReference type="Proteomes" id="UP000515756"/>
    </source>
</evidence>
<dbReference type="Proteomes" id="UP001304847">
    <property type="component" value="Unassembled WGS sequence"/>
</dbReference>
<sequence>MTQETNKLENGDMTREEFHVSSLVVLTQPDLRHALAERIATLDGAEIHAVSEEGKLVVTLEGPSQRPIMAAIDTIQGLPGVLSAALIYHQFDEMDAEDGE</sequence>
<dbReference type="EMBL" id="JAOCFT010000001">
    <property type="protein sequence ID" value="MDH1897475.1"/>
    <property type="molecule type" value="Genomic_DNA"/>
</dbReference>
<evidence type="ECO:0000256" key="1">
    <source>
        <dbReference type="ARBA" id="ARBA00004496"/>
    </source>
</evidence>
<evidence type="ECO:0000313" key="5">
    <source>
        <dbReference type="EMBL" id="AXB07225.2"/>
    </source>
</evidence>
<dbReference type="EMBL" id="JAWZVU010000023">
    <property type="protein sequence ID" value="MDX7719650.1"/>
    <property type="molecule type" value="Genomic_DNA"/>
</dbReference>
<reference evidence="9" key="5">
    <citation type="submission" date="2022-09" db="EMBL/GenBank/DDBJ databases">
        <title>Intensive care unit water sources are persistently colonized with multi-drug resistant bacteria and are the site of extensive horizontal gene transfer of antibiotic resistance genes.</title>
        <authorList>
            <person name="Diorio-Toth L."/>
        </authorList>
    </citation>
    <scope>NUCLEOTIDE SEQUENCE</scope>
    <source>
        <strain evidence="9">GD03710</strain>
        <strain evidence="10">GD03796</strain>
    </source>
</reference>
<gene>
    <name evidence="4 6" type="primary">napD</name>
    <name evidence="5" type="ORF">C1C91_01040</name>
    <name evidence="13" type="ORF">JC965_14710</name>
    <name evidence="7" type="ORF">KAM348_25800</name>
    <name evidence="8" type="ORF">KAM351_20930</name>
    <name evidence="10" type="ORF">N5I07_07845</name>
    <name evidence="9" type="ORF">N5I20_08735</name>
    <name evidence="14" type="ORF">OJY61_10355</name>
    <name evidence="15" type="ORF">P5S46_06515</name>
    <name evidence="11" type="ORF">SJS77_04060</name>
    <name evidence="12" type="ORF">VCX44_10155</name>
    <name evidence="6" type="ORF">WP2W18E01_40150</name>
</gene>
<dbReference type="InterPro" id="IPR005623">
    <property type="entry name" value="Chaperone_NapD_NO3_reduct"/>
</dbReference>
<dbReference type="Proteomes" id="UP001161704">
    <property type="component" value="Unassembled WGS sequence"/>
</dbReference>
<dbReference type="Proteomes" id="UP001277183">
    <property type="component" value="Unassembled WGS sequence"/>
</dbReference>
<dbReference type="AlphaFoldDB" id="A0A2X4NL08"/>
<dbReference type="GO" id="GO:0005048">
    <property type="term" value="F:signal sequence binding"/>
    <property type="evidence" value="ECO:0007669"/>
    <property type="project" value="UniProtKB-UniRule"/>
</dbReference>
<comment type="similarity">
    <text evidence="4">Belongs to the NapD family.</text>
</comment>
<dbReference type="Proteomes" id="UP000887009">
    <property type="component" value="Unassembled WGS sequence"/>
</dbReference>
<evidence type="ECO:0000313" key="8">
    <source>
        <dbReference type="EMBL" id="GJA63482.1"/>
    </source>
</evidence>
<evidence type="ECO:0000313" key="7">
    <source>
        <dbReference type="EMBL" id="GJA55157.1"/>
    </source>
</evidence>
<dbReference type="Proteomes" id="UP000515756">
    <property type="component" value="Chromosome"/>
</dbReference>
<organism evidence="6 16">
    <name type="scientific">Aeromonas caviae</name>
    <name type="common">Aeromonas punctata</name>
    <dbReference type="NCBI Taxonomy" id="648"/>
    <lineage>
        <taxon>Bacteria</taxon>
        <taxon>Pseudomonadati</taxon>
        <taxon>Pseudomonadota</taxon>
        <taxon>Gammaproteobacteria</taxon>
        <taxon>Aeromonadales</taxon>
        <taxon>Aeromonadaceae</taxon>
        <taxon>Aeromonas</taxon>
    </lineage>
</organism>